<keyword evidence="2" id="KW-0479">Metal-binding</keyword>
<reference key="2">
    <citation type="submission" date="2011-05" db="EMBL/GenBank/DDBJ databases">
        <title>Complete genome sequence of the aerobic marine methanotroph Methylomonas methanica MC09.</title>
        <authorList>
            <person name="Boden R."/>
            <person name="Cunliffe M."/>
            <person name="Scanlan J."/>
            <person name="Moussard H."/>
            <person name="Kits K.D."/>
            <person name="Klotz M."/>
            <person name="Jetten M."/>
            <person name="Vuilleumier S."/>
            <person name="Han J."/>
            <person name="Peters L."/>
            <person name="Mikhailova N."/>
            <person name="Teshima H."/>
            <person name="Tapia R."/>
            <person name="Kyrpides N."/>
            <person name="Ivanova N."/>
            <person name="Pagani I."/>
            <person name="Cheng J.-F."/>
            <person name="Goodwin L."/>
            <person name="Han C."/>
            <person name="Hauser L."/>
            <person name="Land M."/>
            <person name="Lapidus A."/>
            <person name="Lucas S."/>
            <person name="Pitluck S."/>
            <person name="Woyke T."/>
            <person name="Stein L.Y."/>
            <person name="Murrell C."/>
        </authorList>
    </citation>
    <scope>NUCLEOTIDE SEQUENCE</scope>
    <source>
        <strain>MC09</strain>
    </source>
</reference>
<evidence type="ECO:0000259" key="8">
    <source>
        <dbReference type="Pfam" id="PF01435"/>
    </source>
</evidence>
<protein>
    <submittedName>
        <fullName evidence="9">Peptidase M48 Ste24p</fullName>
    </submittedName>
</protein>
<dbReference type="OrthoDB" id="5765245at2"/>
<dbReference type="Pfam" id="PF01435">
    <property type="entry name" value="Peptidase_M48"/>
    <property type="match status" value="1"/>
</dbReference>
<dbReference type="InterPro" id="IPR051156">
    <property type="entry name" value="Mito/Outer_Membr_Metalloprot"/>
</dbReference>
<comment type="cofactor">
    <cofactor evidence="6">
        <name>Zn(2+)</name>
        <dbReference type="ChEBI" id="CHEBI:29105"/>
    </cofactor>
    <text evidence="6">Binds 1 zinc ion per subunit.</text>
</comment>
<organism evidence="9 10">
    <name type="scientific">Methylomonas methanica (strain DSM 25384 / MC09)</name>
    <dbReference type="NCBI Taxonomy" id="857087"/>
    <lineage>
        <taxon>Bacteria</taxon>
        <taxon>Pseudomonadati</taxon>
        <taxon>Pseudomonadota</taxon>
        <taxon>Gammaproteobacteria</taxon>
        <taxon>Methylococcales</taxon>
        <taxon>Methylococcaceae</taxon>
        <taxon>Methylomonas</taxon>
    </lineage>
</organism>
<dbReference type="GO" id="GO:0016020">
    <property type="term" value="C:membrane"/>
    <property type="evidence" value="ECO:0007669"/>
    <property type="project" value="TreeGrafter"/>
</dbReference>
<evidence type="ECO:0000256" key="5">
    <source>
        <dbReference type="ARBA" id="ARBA00023049"/>
    </source>
</evidence>
<dbReference type="EMBL" id="CP002738">
    <property type="protein sequence ID" value="AEG01715.1"/>
    <property type="molecule type" value="Genomic_DNA"/>
</dbReference>
<evidence type="ECO:0000256" key="1">
    <source>
        <dbReference type="ARBA" id="ARBA00022670"/>
    </source>
</evidence>
<accession>G0A687</accession>
<dbReference type="PANTHER" id="PTHR22726:SF1">
    <property type="entry name" value="METALLOENDOPEPTIDASE OMA1, MITOCHONDRIAL"/>
    <property type="match status" value="1"/>
</dbReference>
<dbReference type="Proteomes" id="UP000008888">
    <property type="component" value="Chromosome"/>
</dbReference>
<dbReference type="AlphaFoldDB" id="G0A687"/>
<dbReference type="InterPro" id="IPR001915">
    <property type="entry name" value="Peptidase_M48"/>
</dbReference>
<keyword evidence="5 6" id="KW-0482">Metalloprotease</keyword>
<name>G0A687_METMM</name>
<sequence length="258" mass="28311">MTQTNRLSSSAAKSGLSALRRFWRVCALFALLIGAADAEGLCPGEMQRAAKLRQRIVRDWPLRPANDEVSQYVQSLGVYLAQRYSAAGSAIPWRFTLVRNLAPNAFSIGAGNIFVNEGAVNFARDEAELAAILAHELAHELAGHFCQDNRSGASRGLFDIFSTQETQQYDVDIGSVMQKIDPVKEQQADRIALGILQAAGFDPRAMLDVAKRLPPGDSPHMMDVYRIRSLEHIIGNTPRMPSGSSEAFQNAKRLLNAE</sequence>
<dbReference type="GO" id="GO:0004222">
    <property type="term" value="F:metalloendopeptidase activity"/>
    <property type="evidence" value="ECO:0007669"/>
    <property type="project" value="InterPro"/>
</dbReference>
<evidence type="ECO:0000313" key="10">
    <source>
        <dbReference type="Proteomes" id="UP000008888"/>
    </source>
</evidence>
<dbReference type="RefSeq" id="WP_013819942.1">
    <property type="nucleotide sequence ID" value="NC_015572.1"/>
</dbReference>
<feature type="domain" description="Peptidase M48" evidence="8">
    <location>
        <begin position="71"/>
        <end position="232"/>
    </location>
</feature>
<dbReference type="KEGG" id="mmt:Metme_3344"/>
<gene>
    <name evidence="9" type="ordered locus">Metme_3344</name>
</gene>
<reference evidence="10" key="3">
    <citation type="submission" date="2011-05" db="EMBL/GenBank/DDBJ databases">
        <title>Complete sequence of Methylomonas methanica MC09.</title>
        <authorList>
            <consortium name="US DOE Joint Genome Institute"/>
            <person name="Lucas S."/>
            <person name="Han J."/>
            <person name="Lapidus A."/>
            <person name="Cheng J.-F."/>
            <person name="Goodwin L."/>
            <person name="Pitluck S."/>
            <person name="Peters L."/>
            <person name="Mikhailova N."/>
            <person name="Teshima H."/>
            <person name="Han C."/>
            <person name="Tapia R."/>
            <person name="Land M."/>
            <person name="Hauser L."/>
            <person name="Kyrpides N."/>
            <person name="Ivanova N."/>
            <person name="Pagani I."/>
            <person name="Stein L."/>
            <person name="Woyke T."/>
        </authorList>
    </citation>
    <scope>NUCLEOTIDE SEQUENCE [LARGE SCALE GENOMIC DNA]</scope>
    <source>
        <strain evidence="10">MC09</strain>
    </source>
</reference>
<dbReference type="Gene3D" id="3.30.2010.10">
    <property type="entry name" value="Metalloproteases ('zincins'), catalytic domain"/>
    <property type="match status" value="1"/>
</dbReference>
<evidence type="ECO:0000256" key="3">
    <source>
        <dbReference type="ARBA" id="ARBA00022801"/>
    </source>
</evidence>
<keyword evidence="4 6" id="KW-0862">Zinc</keyword>
<comment type="similarity">
    <text evidence="6">Belongs to the peptidase M48 family.</text>
</comment>
<dbReference type="STRING" id="857087.Metme_3344"/>
<keyword evidence="1 6" id="KW-0645">Protease</keyword>
<dbReference type="GO" id="GO:0046872">
    <property type="term" value="F:metal ion binding"/>
    <property type="evidence" value="ECO:0007669"/>
    <property type="project" value="UniProtKB-KW"/>
</dbReference>
<evidence type="ECO:0000313" key="9">
    <source>
        <dbReference type="EMBL" id="AEG01715.1"/>
    </source>
</evidence>
<dbReference type="CDD" id="cd07324">
    <property type="entry name" value="M48C_Oma1-like"/>
    <property type="match status" value="1"/>
</dbReference>
<dbReference type="PANTHER" id="PTHR22726">
    <property type="entry name" value="METALLOENDOPEPTIDASE OMA1"/>
    <property type="match status" value="1"/>
</dbReference>
<keyword evidence="3 6" id="KW-0378">Hydrolase</keyword>
<dbReference type="eggNOG" id="COG4783">
    <property type="taxonomic scope" value="Bacteria"/>
</dbReference>
<evidence type="ECO:0000256" key="7">
    <source>
        <dbReference type="SAM" id="MobiDB-lite"/>
    </source>
</evidence>
<dbReference type="HOGENOM" id="CLU_1076927_0_0_6"/>
<keyword evidence="10" id="KW-1185">Reference proteome</keyword>
<reference evidence="9 10" key="1">
    <citation type="journal article" date="2011" name="J. Bacteriol.">
        <title>Complete Genome Sequence of the Aerobic Marine Methanotroph Methylomonas methanica MC09.</title>
        <authorList>
            <person name="Boden R."/>
            <person name="Cunliffe M."/>
            <person name="Scanlan J."/>
            <person name="Moussard H."/>
            <person name="Kits K.D."/>
            <person name="Klotz M.G."/>
            <person name="Jetten M.S."/>
            <person name="Vuilleumier S."/>
            <person name="Han J."/>
            <person name="Peters L."/>
            <person name="Mikhailova N."/>
            <person name="Teshima H."/>
            <person name="Tapia R."/>
            <person name="Kyrpides N."/>
            <person name="Ivanova N."/>
            <person name="Pagani I."/>
            <person name="Cheng J.F."/>
            <person name="Goodwin L."/>
            <person name="Han C."/>
            <person name="Hauser L."/>
            <person name="Land M.L."/>
            <person name="Lapidus A."/>
            <person name="Lucas S."/>
            <person name="Pitluck S."/>
            <person name="Woyke T."/>
            <person name="Stein L."/>
            <person name="Murrell J.C."/>
        </authorList>
    </citation>
    <scope>NUCLEOTIDE SEQUENCE [LARGE SCALE GENOMIC DNA]</scope>
    <source>
        <strain evidence="9 10">MC09</strain>
    </source>
</reference>
<evidence type="ECO:0000256" key="4">
    <source>
        <dbReference type="ARBA" id="ARBA00022833"/>
    </source>
</evidence>
<feature type="region of interest" description="Disordered" evidence="7">
    <location>
        <begin position="238"/>
        <end position="258"/>
    </location>
</feature>
<proteinExistence type="inferred from homology"/>
<dbReference type="GO" id="GO:0051603">
    <property type="term" value="P:proteolysis involved in protein catabolic process"/>
    <property type="evidence" value="ECO:0007669"/>
    <property type="project" value="TreeGrafter"/>
</dbReference>
<evidence type="ECO:0000256" key="6">
    <source>
        <dbReference type="RuleBase" id="RU003983"/>
    </source>
</evidence>
<evidence type="ECO:0000256" key="2">
    <source>
        <dbReference type="ARBA" id="ARBA00022723"/>
    </source>
</evidence>